<accession>A0A5E4YGY8</accession>
<protein>
    <recommendedName>
        <fullName evidence="2">eCIS core domain-containing protein</fullName>
    </recommendedName>
</protein>
<sequence>MGEWIRKSAAPHDAVHVVQGKASGMGSGTEFSDNRPEAEALRQMKSMAENSPRMVAQREAQAPINRTGLPDSLKAGVESLSGMSLDHVQVHYNSSAPAQLNAHAYAQGSDIHLAPGQEHHLPHEAWHVVQQAQGRVQPTMQMKTGVPINDDTGLEREADEMGAKALASGQSAPAQMAGPGHALDDDELIQRKIGRKS</sequence>
<evidence type="ECO:0000313" key="4">
    <source>
        <dbReference type="Proteomes" id="UP000366945"/>
    </source>
</evidence>
<dbReference type="Pfam" id="PF13699">
    <property type="entry name" value="eCIS_core"/>
    <property type="match status" value="1"/>
</dbReference>
<gene>
    <name evidence="3" type="ORF">PPN31114_04518</name>
</gene>
<dbReference type="AlphaFoldDB" id="A0A5E4YGY8"/>
<evidence type="ECO:0000259" key="2">
    <source>
        <dbReference type="Pfam" id="PF13699"/>
    </source>
</evidence>
<dbReference type="Proteomes" id="UP000366945">
    <property type="component" value="Unassembled WGS sequence"/>
</dbReference>
<dbReference type="InterPro" id="IPR025295">
    <property type="entry name" value="eCIS_core_dom"/>
</dbReference>
<dbReference type="RefSeq" id="WP_246182694.1">
    <property type="nucleotide sequence ID" value="NZ_CABPSK010000004.1"/>
</dbReference>
<proteinExistence type="predicted"/>
<keyword evidence="4" id="KW-1185">Reference proteome</keyword>
<organism evidence="3 4">
    <name type="scientific">Pandoraea pneumonica</name>
    <dbReference type="NCBI Taxonomy" id="2508299"/>
    <lineage>
        <taxon>Bacteria</taxon>
        <taxon>Pseudomonadati</taxon>
        <taxon>Pseudomonadota</taxon>
        <taxon>Betaproteobacteria</taxon>
        <taxon>Burkholderiales</taxon>
        <taxon>Burkholderiaceae</taxon>
        <taxon>Pandoraea</taxon>
    </lineage>
</organism>
<reference evidence="3 4" key="1">
    <citation type="submission" date="2019-08" db="EMBL/GenBank/DDBJ databases">
        <authorList>
            <person name="Peeters C."/>
        </authorList>
    </citation>
    <scope>NUCLEOTIDE SEQUENCE [LARGE SCALE GENOMIC DNA]</scope>
    <source>
        <strain evidence="3 4">LMG 31114</strain>
    </source>
</reference>
<feature type="domain" description="eCIS core" evidence="2">
    <location>
        <begin position="69"/>
        <end position="134"/>
    </location>
</feature>
<evidence type="ECO:0000313" key="3">
    <source>
        <dbReference type="EMBL" id="VVE47757.1"/>
    </source>
</evidence>
<name>A0A5E4YGY8_9BURK</name>
<dbReference type="EMBL" id="CABPSK010000004">
    <property type="protein sequence ID" value="VVE47757.1"/>
    <property type="molecule type" value="Genomic_DNA"/>
</dbReference>
<feature type="region of interest" description="Disordered" evidence="1">
    <location>
        <begin position="160"/>
        <end position="197"/>
    </location>
</feature>
<evidence type="ECO:0000256" key="1">
    <source>
        <dbReference type="SAM" id="MobiDB-lite"/>
    </source>
</evidence>
<dbReference type="GeneID" id="300406501"/>